<dbReference type="RefSeq" id="WP_141408742.1">
    <property type="nucleotide sequence ID" value="NZ_CP041230.1"/>
</dbReference>
<organism evidence="9 10">
    <name type="scientific">Bacteroides xylanisolvens</name>
    <dbReference type="NCBI Taxonomy" id="371601"/>
    <lineage>
        <taxon>Bacteria</taxon>
        <taxon>Pseudomonadati</taxon>
        <taxon>Bacteroidota</taxon>
        <taxon>Bacteroidia</taxon>
        <taxon>Bacteroidales</taxon>
        <taxon>Bacteroidaceae</taxon>
        <taxon>Bacteroides</taxon>
    </lineage>
</organism>
<feature type="domain" description="GLAA-B beta-barrel" evidence="7">
    <location>
        <begin position="140"/>
        <end position="237"/>
    </location>
</feature>
<evidence type="ECO:0008006" key="11">
    <source>
        <dbReference type="Google" id="ProtNLM"/>
    </source>
</evidence>
<dbReference type="AlphaFoldDB" id="A0AAI9S3A3"/>
<dbReference type="Proteomes" id="UP000327007">
    <property type="component" value="Unassembled WGS sequence"/>
</dbReference>
<keyword evidence="5" id="KW-0378">Hydrolase</keyword>
<dbReference type="EMBL" id="VYQC01000002">
    <property type="protein sequence ID" value="KAA9049468.1"/>
    <property type="molecule type" value="Genomic_DNA"/>
</dbReference>
<evidence type="ECO:0000256" key="1">
    <source>
        <dbReference type="ARBA" id="ARBA00001255"/>
    </source>
</evidence>
<dbReference type="Pfam" id="PF23763">
    <property type="entry name" value="Beta-barrel_GLAA-B_I"/>
    <property type="match status" value="1"/>
</dbReference>
<keyword evidence="4" id="KW-0677">Repeat</keyword>
<dbReference type="InterPro" id="IPR057275">
    <property type="entry name" value="Beta-barrel_GLAA-B_I"/>
</dbReference>
<comment type="caution">
    <text evidence="9">The sequence shown here is derived from an EMBL/GenBank/DDBJ whole genome shotgun (WGS) entry which is preliminary data.</text>
</comment>
<reference evidence="10" key="1">
    <citation type="journal article" date="2018" name="J. Anim. Genet.">
        <title>Acquired interbacterial defense systems protect against interspecies antagonism in the human gut microbiome.</title>
        <authorList>
            <person name="Ross B.D."/>
            <person name="Verster A.J."/>
            <person name="Radey M.C."/>
            <person name="Schmidtke D.T."/>
            <person name="Pope C.E."/>
            <person name="Hoffman L.R."/>
            <person name="Hajjar A."/>
            <person name="Peterson S.B."/>
            <person name="Borenstein E."/>
            <person name="Mougous J."/>
        </authorList>
    </citation>
    <scope>NUCLEOTIDE SEQUENCE [LARGE SCALE GENOMIC DNA]</scope>
    <source>
        <strain evidence="10">H204</strain>
    </source>
</reference>
<dbReference type="InterPro" id="IPR011050">
    <property type="entry name" value="Pectin_lyase_fold/virulence"/>
</dbReference>
<evidence type="ECO:0000256" key="4">
    <source>
        <dbReference type="ARBA" id="ARBA00022737"/>
    </source>
</evidence>
<dbReference type="InterPro" id="IPR012334">
    <property type="entry name" value="Pectin_lyas_fold"/>
</dbReference>
<comment type="catalytic activity">
    <reaction evidence="2">
        <text>Hydrolysis of terminal, non-reducing branched (1-&gt;3)-alpha-D-galactosidic residues, producing free D-galactose.</text>
        <dbReference type="EC" id="3.2.1.n1"/>
    </reaction>
</comment>
<comment type="catalytic activity">
    <reaction evidence="1">
        <text>Hydrolysis of terminal, non-reducing alpha-D-galactose residues in alpha-D-galactosides, including galactose oligosaccharides, galactomannans and galactolipids.</text>
        <dbReference type="EC" id="3.2.1.22"/>
    </reaction>
</comment>
<feature type="domain" description="GLAA-B beta-barrel" evidence="8">
    <location>
        <begin position="349"/>
        <end position="405"/>
    </location>
</feature>
<accession>A0AAI9S3A3</accession>
<dbReference type="Pfam" id="PF23764">
    <property type="entry name" value="Beta-barrel_GLAA-B_II"/>
    <property type="match status" value="1"/>
</dbReference>
<dbReference type="SUPFAM" id="SSF51126">
    <property type="entry name" value="Pectin lyase-like"/>
    <property type="match status" value="1"/>
</dbReference>
<evidence type="ECO:0000259" key="7">
    <source>
        <dbReference type="Pfam" id="PF23763"/>
    </source>
</evidence>
<protein>
    <recommendedName>
        <fullName evidence="11">Right-handed parallel beta-helix repeat-containing protein</fullName>
    </recommendedName>
</protein>
<evidence type="ECO:0000256" key="6">
    <source>
        <dbReference type="ARBA" id="ARBA00023295"/>
    </source>
</evidence>
<gene>
    <name evidence="9" type="ORF">F6S82_03055</name>
</gene>
<dbReference type="InterPro" id="IPR056441">
    <property type="entry name" value="Beta-barrel_GLAA-B_II"/>
</dbReference>
<evidence type="ECO:0000313" key="10">
    <source>
        <dbReference type="Proteomes" id="UP000327007"/>
    </source>
</evidence>
<dbReference type="Gene3D" id="2.160.20.10">
    <property type="entry name" value="Single-stranded right-handed beta-helix, Pectin lyase-like"/>
    <property type="match status" value="2"/>
</dbReference>
<name>A0AAI9S3A3_9BACE</name>
<keyword evidence="6" id="KW-0326">Glycosidase</keyword>
<evidence type="ECO:0000256" key="3">
    <source>
        <dbReference type="ARBA" id="ARBA00022729"/>
    </source>
</evidence>
<dbReference type="GO" id="GO:0004557">
    <property type="term" value="F:alpha-galactosidase activity"/>
    <property type="evidence" value="ECO:0007669"/>
    <property type="project" value="UniProtKB-EC"/>
</dbReference>
<evidence type="ECO:0000259" key="8">
    <source>
        <dbReference type="Pfam" id="PF23764"/>
    </source>
</evidence>
<evidence type="ECO:0000256" key="2">
    <source>
        <dbReference type="ARBA" id="ARBA00001271"/>
    </source>
</evidence>
<evidence type="ECO:0000313" key="9">
    <source>
        <dbReference type="EMBL" id="KAA9049468.1"/>
    </source>
</evidence>
<proteinExistence type="predicted"/>
<keyword evidence="3" id="KW-0732">Signal</keyword>
<evidence type="ECO:0000256" key="5">
    <source>
        <dbReference type="ARBA" id="ARBA00022801"/>
    </source>
</evidence>
<sequence>MRKIVLIIYALLWIATEVMASVASGKTVIRIERRSGITDYTDIVRQHIESSPKGNLQLIFAPGIFHFYPEKATGKYLAVSNNDNGYKRIAFDFDTMSDISILGDNTVFIFHGRLVPFCFRSCKQIEISGVSIDYDYPFVFEGKVVESDKANNSFTLKIHPDNPYQIIGKRFFFKGYDWKSPLGENIVFSALTRRPVYHTSLYEHANTVRELEAEELSPGIVRFTGLVSADVPPVGSIYTDKGPHGENRQIPGIIVQDCAGVKIDNVTIYRSGAMAFIAERSSDLSLHSYNVCLHEDSDRMISASADATHFVGCRGHISLENCRFESMLDDGTNIHGAYMKVVNLIDSHTIGAQFGHFQQEGYDFGAVGDSIAFIDRSGLNLLAVGCISAIQKTNENYYQIKTNVNVSSFDTGKLSIVNLSDNPEVHVNKCSVRYNRARSLLISTLAPVIIENSYFSSMMAGIRICGDANYWFESGPVGHVIIRNNTFDDLGIGGHSPQAILQIDPVIPLEARDKAFYHGTIDFENNVVRTFDAQIIYALSVNNLIIRNNKFIQTKRYQPLFSDLSIIDVQNCGNLLIENNDYSLWKDNSTISIKKCKSPVIRGEKSLPVVVNPNRYFYQN</sequence>